<name>H0HZY0_9HYPH</name>
<proteinExistence type="predicted"/>
<organism evidence="1 2">
    <name type="scientific">Mesorhizobium alhagi CCNWXJ12-2</name>
    <dbReference type="NCBI Taxonomy" id="1107882"/>
    <lineage>
        <taxon>Bacteria</taxon>
        <taxon>Pseudomonadati</taxon>
        <taxon>Pseudomonadota</taxon>
        <taxon>Alphaproteobacteria</taxon>
        <taxon>Hyphomicrobiales</taxon>
        <taxon>Phyllobacteriaceae</taxon>
        <taxon>Allomesorhizobium</taxon>
    </lineage>
</organism>
<dbReference type="EMBL" id="AHAM01000257">
    <property type="protein sequence ID" value="EHK53733.1"/>
    <property type="molecule type" value="Genomic_DNA"/>
</dbReference>
<keyword evidence="2" id="KW-1185">Reference proteome</keyword>
<sequence length="37" mass="3964">MPVSSFMSLPIMVTRCMASGPLPISIAPFNIADQRLA</sequence>
<evidence type="ECO:0000313" key="2">
    <source>
        <dbReference type="Proteomes" id="UP000003250"/>
    </source>
</evidence>
<reference evidence="1 2" key="1">
    <citation type="journal article" date="2012" name="J. Bacteriol.">
        <title>Draft Genome Sequence of Mesorhizobium alhagi CCNWXJ12-2T, a Novel Salt-Resistant Species Isolated from the Desert of Northwestern China.</title>
        <authorList>
            <person name="Zhou M."/>
            <person name="Chen W."/>
            <person name="Chen H."/>
            <person name="Wei G."/>
        </authorList>
    </citation>
    <scope>NUCLEOTIDE SEQUENCE [LARGE SCALE GENOMIC DNA]</scope>
    <source>
        <strain evidence="1 2">CCNWXJ12-2</strain>
    </source>
</reference>
<accession>H0HZY0</accession>
<dbReference type="AlphaFoldDB" id="H0HZY0"/>
<protein>
    <submittedName>
        <fullName evidence="1">Uncharacterized protein</fullName>
    </submittedName>
</protein>
<dbReference type="Proteomes" id="UP000003250">
    <property type="component" value="Unassembled WGS sequence"/>
</dbReference>
<gene>
    <name evidence="1" type="ORF">MAXJ12_28833</name>
</gene>
<evidence type="ECO:0000313" key="1">
    <source>
        <dbReference type="EMBL" id="EHK53733.1"/>
    </source>
</evidence>